<dbReference type="GO" id="GO:0003700">
    <property type="term" value="F:DNA-binding transcription factor activity"/>
    <property type="evidence" value="ECO:0007669"/>
    <property type="project" value="InterPro"/>
</dbReference>
<dbReference type="InterPro" id="IPR036390">
    <property type="entry name" value="WH_DNA-bd_sf"/>
</dbReference>
<dbReference type="AlphaFoldDB" id="A0A645C5L2"/>
<dbReference type="InterPro" id="IPR008920">
    <property type="entry name" value="TF_FadR/GntR_C"/>
</dbReference>
<evidence type="ECO:0000259" key="4">
    <source>
        <dbReference type="PROSITE" id="PS50949"/>
    </source>
</evidence>
<sequence length="245" mass="27529">MSILIPWGECVTAVQPMRVVKSQKVSAQVYEQLLAQIRNNTWPAGAKLPSENELRLQMGVSRISIREAMQKLTALGIVETRQGEGSFVKKVTSDSYRDMLFPMFMINKNSLQEILEYRLVMEVGIARIAAMKVTPAELAEMEAIVQRMENTDADVHSFAADDTLFHMAVAKATKNTMLINVCLFVQDLLSQSMESIVEHLGMRDGRYYHRLILEEMKKGNGEGAARAMHEHVAVTVDRVAELSEL</sequence>
<dbReference type="SMART" id="SM00895">
    <property type="entry name" value="FCD"/>
    <property type="match status" value="1"/>
</dbReference>
<organism evidence="5">
    <name type="scientific">bioreactor metagenome</name>
    <dbReference type="NCBI Taxonomy" id="1076179"/>
    <lineage>
        <taxon>unclassified sequences</taxon>
        <taxon>metagenomes</taxon>
        <taxon>ecological metagenomes</taxon>
    </lineage>
</organism>
<dbReference type="Gene3D" id="1.20.120.530">
    <property type="entry name" value="GntR ligand-binding domain-like"/>
    <property type="match status" value="1"/>
</dbReference>
<feature type="domain" description="HTH gntR-type" evidence="4">
    <location>
        <begin position="23"/>
        <end position="91"/>
    </location>
</feature>
<dbReference type="SUPFAM" id="SSF48008">
    <property type="entry name" value="GntR ligand-binding domain-like"/>
    <property type="match status" value="1"/>
</dbReference>
<evidence type="ECO:0000256" key="2">
    <source>
        <dbReference type="ARBA" id="ARBA00023125"/>
    </source>
</evidence>
<dbReference type="Gene3D" id="1.10.10.10">
    <property type="entry name" value="Winged helix-like DNA-binding domain superfamily/Winged helix DNA-binding domain"/>
    <property type="match status" value="1"/>
</dbReference>
<dbReference type="SMART" id="SM00345">
    <property type="entry name" value="HTH_GNTR"/>
    <property type="match status" value="1"/>
</dbReference>
<dbReference type="Pfam" id="PF00392">
    <property type="entry name" value="GntR"/>
    <property type="match status" value="1"/>
</dbReference>
<dbReference type="InterPro" id="IPR011711">
    <property type="entry name" value="GntR_C"/>
</dbReference>
<dbReference type="EMBL" id="VSSQ01024876">
    <property type="protein sequence ID" value="MPM72658.1"/>
    <property type="molecule type" value="Genomic_DNA"/>
</dbReference>
<dbReference type="PANTHER" id="PTHR43537:SF5">
    <property type="entry name" value="UXU OPERON TRANSCRIPTIONAL REGULATOR"/>
    <property type="match status" value="1"/>
</dbReference>
<name>A0A645C5L2_9ZZZZ</name>
<keyword evidence="2" id="KW-0238">DNA-binding</keyword>
<dbReference type="SUPFAM" id="SSF46785">
    <property type="entry name" value="Winged helix' DNA-binding domain"/>
    <property type="match status" value="1"/>
</dbReference>
<accession>A0A645C5L2</accession>
<evidence type="ECO:0000313" key="5">
    <source>
        <dbReference type="EMBL" id="MPM72658.1"/>
    </source>
</evidence>
<dbReference type="GO" id="GO:0003677">
    <property type="term" value="F:DNA binding"/>
    <property type="evidence" value="ECO:0007669"/>
    <property type="project" value="UniProtKB-KW"/>
</dbReference>
<keyword evidence="3" id="KW-0804">Transcription</keyword>
<gene>
    <name evidence="5" type="primary">lldR_14</name>
    <name evidence="5" type="ORF">SDC9_119634</name>
</gene>
<dbReference type="PRINTS" id="PR00035">
    <property type="entry name" value="HTHGNTR"/>
</dbReference>
<evidence type="ECO:0000256" key="1">
    <source>
        <dbReference type="ARBA" id="ARBA00023015"/>
    </source>
</evidence>
<keyword evidence="1" id="KW-0805">Transcription regulation</keyword>
<dbReference type="PROSITE" id="PS50949">
    <property type="entry name" value="HTH_GNTR"/>
    <property type="match status" value="1"/>
</dbReference>
<dbReference type="CDD" id="cd07377">
    <property type="entry name" value="WHTH_GntR"/>
    <property type="match status" value="1"/>
</dbReference>
<proteinExistence type="predicted"/>
<protein>
    <submittedName>
        <fullName evidence="5">Putative L-lactate dehydrogenase operon regulatory protein</fullName>
    </submittedName>
</protein>
<evidence type="ECO:0000256" key="3">
    <source>
        <dbReference type="ARBA" id="ARBA00023163"/>
    </source>
</evidence>
<dbReference type="Pfam" id="PF07729">
    <property type="entry name" value="FCD"/>
    <property type="match status" value="1"/>
</dbReference>
<dbReference type="InterPro" id="IPR036388">
    <property type="entry name" value="WH-like_DNA-bd_sf"/>
</dbReference>
<dbReference type="InterPro" id="IPR000524">
    <property type="entry name" value="Tscrpt_reg_HTH_GntR"/>
</dbReference>
<comment type="caution">
    <text evidence="5">The sequence shown here is derived from an EMBL/GenBank/DDBJ whole genome shotgun (WGS) entry which is preliminary data.</text>
</comment>
<dbReference type="PANTHER" id="PTHR43537">
    <property type="entry name" value="TRANSCRIPTIONAL REGULATOR, GNTR FAMILY"/>
    <property type="match status" value="1"/>
</dbReference>
<reference evidence="5" key="1">
    <citation type="submission" date="2019-08" db="EMBL/GenBank/DDBJ databases">
        <authorList>
            <person name="Kucharzyk K."/>
            <person name="Murdoch R.W."/>
            <person name="Higgins S."/>
            <person name="Loffler F."/>
        </authorList>
    </citation>
    <scope>NUCLEOTIDE SEQUENCE</scope>
</reference>